<gene>
    <name evidence="2" type="ORF">C5167_010745</name>
</gene>
<reference evidence="2 3" key="1">
    <citation type="journal article" date="2018" name="Science">
        <title>The opium poppy genome and morphinan production.</title>
        <authorList>
            <person name="Guo L."/>
            <person name="Winzer T."/>
            <person name="Yang X."/>
            <person name="Li Y."/>
            <person name="Ning Z."/>
            <person name="He Z."/>
            <person name="Teodor R."/>
            <person name="Lu Y."/>
            <person name="Bowser T.A."/>
            <person name="Graham I.A."/>
            <person name="Ye K."/>
        </authorList>
    </citation>
    <scope>NUCLEOTIDE SEQUENCE [LARGE SCALE GENOMIC DNA]</scope>
    <source>
        <strain evidence="3">cv. HN1</strain>
        <tissue evidence="2">Leaves</tissue>
    </source>
</reference>
<dbReference type="STRING" id="3469.A0A4Y7K4Y2"/>
<accession>A0A4Y7K4Y2</accession>
<dbReference type="PANTHER" id="PTHR33600">
    <property type="entry name" value="PLASTID DIVISION PROTEIN PDV2"/>
    <property type="match status" value="1"/>
</dbReference>
<evidence type="ECO:0000313" key="2">
    <source>
        <dbReference type="EMBL" id="RZC67055.1"/>
    </source>
</evidence>
<protein>
    <submittedName>
        <fullName evidence="2">Uncharacterized protein</fullName>
    </submittedName>
</protein>
<feature type="region of interest" description="Disordered" evidence="1">
    <location>
        <begin position="236"/>
        <end position="256"/>
    </location>
</feature>
<organism evidence="2 3">
    <name type="scientific">Papaver somniferum</name>
    <name type="common">Opium poppy</name>
    <dbReference type="NCBI Taxonomy" id="3469"/>
    <lineage>
        <taxon>Eukaryota</taxon>
        <taxon>Viridiplantae</taxon>
        <taxon>Streptophyta</taxon>
        <taxon>Embryophyta</taxon>
        <taxon>Tracheophyta</taxon>
        <taxon>Spermatophyta</taxon>
        <taxon>Magnoliopsida</taxon>
        <taxon>Ranunculales</taxon>
        <taxon>Papaveraceae</taxon>
        <taxon>Papaveroideae</taxon>
        <taxon>Papaver</taxon>
    </lineage>
</organism>
<dbReference type="Proteomes" id="UP000316621">
    <property type="component" value="Chromosome 6"/>
</dbReference>
<dbReference type="PANTHER" id="PTHR33600:SF3">
    <property type="entry name" value="PLASTID DIVISION PROTEIN PDV2"/>
    <property type="match status" value="1"/>
</dbReference>
<dbReference type="EMBL" id="CM010720">
    <property type="protein sequence ID" value="RZC67055.1"/>
    <property type="molecule type" value="Genomic_DNA"/>
</dbReference>
<name>A0A4Y7K4Y2_PAPSO</name>
<proteinExistence type="predicted"/>
<keyword evidence="3" id="KW-1185">Reference proteome</keyword>
<dbReference type="OrthoDB" id="436496at2759"/>
<dbReference type="Gramene" id="RZC67055">
    <property type="protein sequence ID" value="RZC67055"/>
    <property type="gene ID" value="C5167_010745"/>
</dbReference>
<feature type="region of interest" description="Disordered" evidence="1">
    <location>
        <begin position="162"/>
        <end position="188"/>
    </location>
</feature>
<dbReference type="AlphaFoldDB" id="A0A4Y7K4Y2"/>
<sequence length="291" mass="32076">MEGDEIGIVLGRASELRLKIRKCVDNATTRRTNNNQEEIEDNLGGGGFAGTESLLNITDALESLEEQLTSFQALQQQQRYEKEAALAQIDHSREILLNKLNEYKGDDLEVIREITSFASETVEHNADLVHPPYGSRISHTLSLGNGYPSNVPATRTNGLNGVTSINPIHQTKKPNKLEKKQSQSSVKNSPTGLRLMFNMAVKTVLTLVSVASVLTFAGFEPSIRKRNTVRKVLYSSQNSAAEDEKTKPTGHCPPGKVMVMENGKPRCIVKERVEIPFEPVVTMPNVNYGCG</sequence>
<evidence type="ECO:0000313" key="3">
    <source>
        <dbReference type="Proteomes" id="UP000316621"/>
    </source>
</evidence>
<dbReference type="GO" id="GO:0010020">
    <property type="term" value="P:chloroplast fission"/>
    <property type="evidence" value="ECO:0007669"/>
    <property type="project" value="InterPro"/>
</dbReference>
<dbReference type="InterPro" id="IPR038939">
    <property type="entry name" value="PDV1/PDV2"/>
</dbReference>
<evidence type="ECO:0000256" key="1">
    <source>
        <dbReference type="SAM" id="MobiDB-lite"/>
    </source>
</evidence>
<dbReference type="OMA" id="ANQDKDF"/>